<dbReference type="InterPro" id="IPR016197">
    <property type="entry name" value="Chromo-like_dom_sf"/>
</dbReference>
<gene>
    <name evidence="4" type="ORF">PG993_010793</name>
</gene>
<dbReference type="PROSITE" id="PS50013">
    <property type="entry name" value="CHROMO_2"/>
    <property type="match status" value="1"/>
</dbReference>
<dbReference type="Proteomes" id="UP001444661">
    <property type="component" value="Unassembled WGS sequence"/>
</dbReference>
<feature type="compositionally biased region" description="Polar residues" evidence="2">
    <location>
        <begin position="467"/>
        <end position="481"/>
    </location>
</feature>
<evidence type="ECO:0000313" key="4">
    <source>
        <dbReference type="EMBL" id="KAK8029502.1"/>
    </source>
</evidence>
<protein>
    <recommendedName>
        <fullName evidence="3">Chromo domain-containing protein</fullName>
    </recommendedName>
</protein>
<evidence type="ECO:0000256" key="2">
    <source>
        <dbReference type="SAM" id="MobiDB-lite"/>
    </source>
</evidence>
<feature type="region of interest" description="Disordered" evidence="2">
    <location>
        <begin position="339"/>
        <end position="484"/>
    </location>
</feature>
<feature type="compositionally biased region" description="Polar residues" evidence="2">
    <location>
        <begin position="23"/>
        <end position="33"/>
    </location>
</feature>
<feature type="region of interest" description="Disordered" evidence="2">
    <location>
        <begin position="138"/>
        <end position="303"/>
    </location>
</feature>
<feature type="region of interest" description="Disordered" evidence="2">
    <location>
        <begin position="67"/>
        <end position="102"/>
    </location>
</feature>
<dbReference type="EMBL" id="JAQQWK010000010">
    <property type="protein sequence ID" value="KAK8029502.1"/>
    <property type="molecule type" value="Genomic_DNA"/>
</dbReference>
<dbReference type="SUPFAM" id="SSF54160">
    <property type="entry name" value="Chromo domain-like"/>
    <property type="match status" value="1"/>
</dbReference>
<evidence type="ECO:0000259" key="3">
    <source>
        <dbReference type="PROSITE" id="PS50013"/>
    </source>
</evidence>
<feature type="compositionally biased region" description="Low complexity" evidence="2">
    <location>
        <begin position="175"/>
        <end position="193"/>
    </location>
</feature>
<feature type="compositionally biased region" description="Acidic residues" evidence="2">
    <location>
        <begin position="71"/>
        <end position="82"/>
    </location>
</feature>
<evidence type="ECO:0000256" key="1">
    <source>
        <dbReference type="ARBA" id="ARBA00011353"/>
    </source>
</evidence>
<feature type="compositionally biased region" description="Basic residues" evidence="2">
    <location>
        <begin position="437"/>
        <end position="454"/>
    </location>
</feature>
<feature type="compositionally biased region" description="Polar residues" evidence="2">
    <location>
        <begin position="1"/>
        <end position="13"/>
    </location>
</feature>
<dbReference type="Gene3D" id="2.40.50.40">
    <property type="match status" value="1"/>
</dbReference>
<feature type="compositionally biased region" description="Polar residues" evidence="2">
    <location>
        <begin position="282"/>
        <end position="303"/>
    </location>
</feature>
<feature type="domain" description="Chromo" evidence="3">
    <location>
        <begin position="579"/>
        <end position="624"/>
    </location>
</feature>
<comment type="subunit">
    <text evidence="1">Component of the NuA4 histone acetyltransferase complex.</text>
</comment>
<feature type="region of interest" description="Disordered" evidence="2">
    <location>
        <begin position="1"/>
        <end position="34"/>
    </location>
</feature>
<organism evidence="4 5">
    <name type="scientific">Apiospora rasikravindrae</name>
    <dbReference type="NCBI Taxonomy" id="990691"/>
    <lineage>
        <taxon>Eukaryota</taxon>
        <taxon>Fungi</taxon>
        <taxon>Dikarya</taxon>
        <taxon>Ascomycota</taxon>
        <taxon>Pezizomycotina</taxon>
        <taxon>Sordariomycetes</taxon>
        <taxon>Xylariomycetidae</taxon>
        <taxon>Amphisphaeriales</taxon>
        <taxon>Apiosporaceae</taxon>
        <taxon>Apiospora</taxon>
    </lineage>
</organism>
<proteinExistence type="predicted"/>
<keyword evidence="5" id="KW-1185">Reference proteome</keyword>
<sequence>MANISLDRQTFYNPSLAAVRKPPSQNRSPQNNDIYVASFGGQQRPHQDAHVNGHGSFGPSQAAVVLVSSDSESDPGDLDDVQSDTSFPPLGGFGPQHNVESSGIANTSLMNSASAGGSDMEQSSFTDLAAEDSQGSKPLISAVDGFNGLSPSRLAEPRRETAPSGKLQQPGTENATTSSLSLSLPRSTSPAPLHIDSSRTNGAEEPSEADLALQNSSTASDMDIWDSLTSPPNKDNVNLHRSGPQDSQSCYLLRDENPLSQASSVPLAKTDRGNLQAHRLSRQTSPLEDSTCGTTIARTPNTTPENAEVLQFLSSSHSLPIGPELESNDPQVNVPQHVLAENSSHDGKTAARLIKQKRSDKPAAARHGNRRLDNVFIAGHSSNKAGDRHKSTPRPPTHRHHQMGSQRKVVPGEQDGEDEDSCYPSQDSDSEPDDRPQRRKRRRISAPGSARKKGDKLQTNRKYIATGSPQVPTPESRSSQDCAEHSPPVQALCAKFAEWLLKVADVRSATVDGARIFQLRFEEDRYCPKHRRHVPTDSQLNSTPRSTASVTWAGGKSLSISQSHDDSQSSMSVDEEAEYEIEEIQGIRKRGRGSQVLVKWVGFTELTWEPLKQFYGTEALCTYQATHRGSMLALGTLI</sequence>
<reference evidence="4 5" key="1">
    <citation type="submission" date="2023-01" db="EMBL/GenBank/DDBJ databases">
        <title>Analysis of 21 Apiospora genomes using comparative genomics revels a genus with tremendous synthesis potential of carbohydrate active enzymes and secondary metabolites.</title>
        <authorList>
            <person name="Sorensen T."/>
        </authorList>
    </citation>
    <scope>NUCLEOTIDE SEQUENCE [LARGE SCALE GENOMIC DNA]</scope>
    <source>
        <strain evidence="4 5">CBS 33761</strain>
    </source>
</reference>
<dbReference type="InterPro" id="IPR000953">
    <property type="entry name" value="Chromo/chromo_shadow_dom"/>
</dbReference>
<name>A0ABR1SEN5_9PEZI</name>
<accession>A0ABR1SEN5</accession>
<evidence type="ECO:0000313" key="5">
    <source>
        <dbReference type="Proteomes" id="UP001444661"/>
    </source>
</evidence>
<feature type="compositionally biased region" description="Polar residues" evidence="2">
    <location>
        <begin position="227"/>
        <end position="236"/>
    </location>
</feature>
<comment type="caution">
    <text evidence="4">The sequence shown here is derived from an EMBL/GenBank/DDBJ whole genome shotgun (WGS) entry which is preliminary data.</text>
</comment>
<dbReference type="SMART" id="SM00298">
    <property type="entry name" value="CHROMO"/>
    <property type="match status" value="1"/>
</dbReference>